<dbReference type="OrthoDB" id="3898724at2759"/>
<evidence type="ECO:0000313" key="2">
    <source>
        <dbReference type="EMBL" id="OCL11453.1"/>
    </source>
</evidence>
<proteinExistence type="predicted"/>
<organism evidence="2 3">
    <name type="scientific">Glonium stellatum</name>
    <dbReference type="NCBI Taxonomy" id="574774"/>
    <lineage>
        <taxon>Eukaryota</taxon>
        <taxon>Fungi</taxon>
        <taxon>Dikarya</taxon>
        <taxon>Ascomycota</taxon>
        <taxon>Pezizomycotina</taxon>
        <taxon>Dothideomycetes</taxon>
        <taxon>Pleosporomycetidae</taxon>
        <taxon>Gloniales</taxon>
        <taxon>Gloniaceae</taxon>
        <taxon>Glonium</taxon>
    </lineage>
</organism>
<protein>
    <submittedName>
        <fullName evidence="2">Uncharacterized protein</fullName>
    </submittedName>
</protein>
<evidence type="ECO:0000313" key="3">
    <source>
        <dbReference type="Proteomes" id="UP000250140"/>
    </source>
</evidence>
<feature type="region of interest" description="Disordered" evidence="1">
    <location>
        <begin position="1"/>
        <end position="37"/>
    </location>
</feature>
<dbReference type="Proteomes" id="UP000250140">
    <property type="component" value="Unassembled WGS sequence"/>
</dbReference>
<keyword evidence="3" id="KW-1185">Reference proteome</keyword>
<dbReference type="AlphaFoldDB" id="A0A8E2F704"/>
<name>A0A8E2F704_9PEZI</name>
<dbReference type="EMBL" id="KV749041">
    <property type="protein sequence ID" value="OCL11453.1"/>
    <property type="molecule type" value="Genomic_DNA"/>
</dbReference>
<feature type="region of interest" description="Disordered" evidence="1">
    <location>
        <begin position="123"/>
        <end position="194"/>
    </location>
</feature>
<gene>
    <name evidence="2" type="ORF">AOQ84DRAFT_229298</name>
</gene>
<reference evidence="2 3" key="1">
    <citation type="journal article" date="2016" name="Nat. Commun.">
        <title>Ectomycorrhizal ecology is imprinted in the genome of the dominant symbiotic fungus Cenococcum geophilum.</title>
        <authorList>
            <consortium name="DOE Joint Genome Institute"/>
            <person name="Peter M."/>
            <person name="Kohler A."/>
            <person name="Ohm R.A."/>
            <person name="Kuo A."/>
            <person name="Krutzmann J."/>
            <person name="Morin E."/>
            <person name="Arend M."/>
            <person name="Barry K.W."/>
            <person name="Binder M."/>
            <person name="Choi C."/>
            <person name="Clum A."/>
            <person name="Copeland A."/>
            <person name="Grisel N."/>
            <person name="Haridas S."/>
            <person name="Kipfer T."/>
            <person name="LaButti K."/>
            <person name="Lindquist E."/>
            <person name="Lipzen A."/>
            <person name="Maire R."/>
            <person name="Meier B."/>
            <person name="Mihaltcheva S."/>
            <person name="Molinier V."/>
            <person name="Murat C."/>
            <person name="Poggeler S."/>
            <person name="Quandt C.A."/>
            <person name="Sperisen C."/>
            <person name="Tritt A."/>
            <person name="Tisserant E."/>
            <person name="Crous P.W."/>
            <person name="Henrissat B."/>
            <person name="Nehls U."/>
            <person name="Egli S."/>
            <person name="Spatafora J.W."/>
            <person name="Grigoriev I.V."/>
            <person name="Martin F.M."/>
        </authorList>
    </citation>
    <scope>NUCLEOTIDE SEQUENCE [LARGE SCALE GENOMIC DNA]</scope>
    <source>
        <strain evidence="2 3">CBS 207.34</strain>
    </source>
</reference>
<feature type="compositionally biased region" description="Low complexity" evidence="1">
    <location>
        <begin position="138"/>
        <end position="162"/>
    </location>
</feature>
<sequence length="280" mass="30282">MSPSYGKPINHQRRPSARRSFSAASPIPSSPKIESPRTLCPRDGDAFSYNPAHLPVWYMPPDLWARLPSQLLASLAAMQHAGAAVLTGFERLENLSGSLDSVTEETAQTAGSELEDCFDTITKQRTSSDSSSSRHDSGFSSPLSTSPTSSISSSPLLSSHHSGAPITPLSLPPTIDSDAQDKSNRRRAFTTPLDPHNSYYTAELSYLRTDSLPRLRHSARKVETTLAECRRADRALASLGAEFEAWWVGKKQLVSSLNDKGKTLGMSMGAGGMCMGWRGA</sequence>
<feature type="compositionally biased region" description="Low complexity" evidence="1">
    <location>
        <begin position="18"/>
        <end position="37"/>
    </location>
</feature>
<evidence type="ECO:0000256" key="1">
    <source>
        <dbReference type="SAM" id="MobiDB-lite"/>
    </source>
</evidence>
<accession>A0A8E2F704</accession>